<dbReference type="InterPro" id="IPR043129">
    <property type="entry name" value="ATPase_NBD"/>
</dbReference>
<proteinExistence type="inferred from homology"/>
<dbReference type="AlphaFoldDB" id="A0A126QPI4"/>
<evidence type="ECO:0000313" key="5">
    <source>
        <dbReference type="EMBL" id="TDT88203.1"/>
    </source>
</evidence>
<evidence type="ECO:0000313" key="4">
    <source>
        <dbReference type="EMBL" id="AMK11676.1"/>
    </source>
</evidence>
<dbReference type="GO" id="GO:0004340">
    <property type="term" value="F:glucokinase activity"/>
    <property type="evidence" value="ECO:0007669"/>
    <property type="project" value="InterPro"/>
</dbReference>
<dbReference type="Pfam" id="PF02685">
    <property type="entry name" value="Glucokinase"/>
    <property type="match status" value="1"/>
</dbReference>
<dbReference type="CDD" id="cd24008">
    <property type="entry name" value="ASKHA_NBD_GLK"/>
    <property type="match status" value="1"/>
</dbReference>
<dbReference type="GO" id="GO:0006096">
    <property type="term" value="P:glycolytic process"/>
    <property type="evidence" value="ECO:0007669"/>
    <property type="project" value="InterPro"/>
</dbReference>
<keyword evidence="2" id="KW-0418">Kinase</keyword>
<evidence type="ECO:0000256" key="2">
    <source>
        <dbReference type="ARBA" id="ARBA00022777"/>
    </source>
</evidence>
<dbReference type="EMBL" id="CP014206">
    <property type="protein sequence ID" value="AMK11676.1"/>
    <property type="molecule type" value="Genomic_DNA"/>
</dbReference>
<dbReference type="SUPFAM" id="SSF53067">
    <property type="entry name" value="Actin-like ATPase domain"/>
    <property type="match status" value="1"/>
</dbReference>
<dbReference type="PANTHER" id="PTHR47363:SF1">
    <property type="entry name" value="GLUCOKINASE"/>
    <property type="match status" value="1"/>
</dbReference>
<name>A0A126QPI4_9BACT</name>
<dbReference type="RefSeq" id="WP_066803829.1">
    <property type="nucleotide sequence ID" value="NZ_CP014206.1"/>
</dbReference>
<evidence type="ECO:0000313" key="6">
    <source>
        <dbReference type="Proteomes" id="UP000055611"/>
    </source>
</evidence>
<organism evidence="5 7">
    <name type="scientific">Pseudodesulfovibrio indicus</name>
    <dbReference type="NCBI Taxonomy" id="1716143"/>
    <lineage>
        <taxon>Bacteria</taxon>
        <taxon>Pseudomonadati</taxon>
        <taxon>Thermodesulfobacteriota</taxon>
        <taxon>Desulfovibrionia</taxon>
        <taxon>Desulfovibrionales</taxon>
        <taxon>Desulfovibrionaceae</taxon>
    </lineage>
</organism>
<reference evidence="4 6" key="1">
    <citation type="journal article" date="2016" name="Front. Microbiol.">
        <title>Genome Sequence of the Piezophilic, Mesophilic Sulfate-Reducing Bacterium Desulfovibrio indicus J2T.</title>
        <authorList>
            <person name="Cao J."/>
            <person name="Maignien L."/>
            <person name="Shao Z."/>
            <person name="Alain K."/>
            <person name="Jebbar M."/>
        </authorList>
    </citation>
    <scope>NUCLEOTIDE SEQUENCE [LARGE SCALE GENOMIC DNA]</scope>
    <source>
        <strain evidence="4 6">J2</strain>
    </source>
</reference>
<sequence length="320" mass="34281">MAKILAADIGGTNSRFALFESDGARLEIGDSIWLPTHGAKTFPELLEQLWASDFPARPGSFDAAVLAPAGAVYGGMTCPHLPNAPWGIDLNEVDFGTGAVRLINDFSAQAYATRTSAVDDALVVQAGEPVEGETIAVIGAGTGLGYSALLWTGAAWTALPSEGGHMAFPFIGRDEAEYAEFNRMESGRNWPEGDSVVTGLGLRLVHKFLTGEDLDPKEISARITPESETTRWYARFYARACRNWAIGLMSTGGFFIAGGIAAKNRMFVEVPEFMNEFHNSHVYGDFLHSVPVKLNCNEESGLFGAAFFGAQMLADRGAGA</sequence>
<dbReference type="Gene3D" id="3.40.367.20">
    <property type="match status" value="1"/>
</dbReference>
<dbReference type="GO" id="GO:0005524">
    <property type="term" value="F:ATP binding"/>
    <property type="evidence" value="ECO:0007669"/>
    <property type="project" value="InterPro"/>
</dbReference>
<accession>A0A126QPI4</accession>
<reference evidence="5 7" key="2">
    <citation type="submission" date="2019-03" db="EMBL/GenBank/DDBJ databases">
        <title>Genomic Encyclopedia of Type Strains, Phase IV (KMG-IV): sequencing the most valuable type-strain genomes for metagenomic binning, comparative biology and taxonomic classification.</title>
        <authorList>
            <person name="Goeker M."/>
        </authorList>
    </citation>
    <scope>NUCLEOTIDE SEQUENCE [LARGE SCALE GENOMIC DNA]</scope>
    <source>
        <strain evidence="5 7">DSM 101483</strain>
    </source>
</reference>
<dbReference type="OrthoDB" id="257751at2"/>
<dbReference type="Proteomes" id="UP000055611">
    <property type="component" value="Chromosome"/>
</dbReference>
<dbReference type="PANTHER" id="PTHR47363">
    <property type="entry name" value="GLUCOKINASE"/>
    <property type="match status" value="1"/>
</dbReference>
<dbReference type="Gene3D" id="3.30.420.40">
    <property type="match status" value="1"/>
</dbReference>
<comment type="similarity">
    <text evidence="3">Belongs to the bacterial glucokinase family.</text>
</comment>
<evidence type="ECO:0000313" key="7">
    <source>
        <dbReference type="Proteomes" id="UP000295506"/>
    </source>
</evidence>
<dbReference type="GO" id="GO:0005536">
    <property type="term" value="F:D-glucose binding"/>
    <property type="evidence" value="ECO:0007669"/>
    <property type="project" value="InterPro"/>
</dbReference>
<keyword evidence="1" id="KW-0808">Transferase</keyword>
<dbReference type="InterPro" id="IPR003836">
    <property type="entry name" value="Glucokinase"/>
</dbReference>
<protein>
    <submittedName>
        <fullName evidence="5">Glucokinase</fullName>
    </submittedName>
</protein>
<dbReference type="KEGG" id="dej:AWY79_11395"/>
<dbReference type="Proteomes" id="UP000295506">
    <property type="component" value="Unassembled WGS sequence"/>
</dbReference>
<keyword evidence="6" id="KW-1185">Reference proteome</keyword>
<gene>
    <name evidence="4" type="ORF">AWY79_11395</name>
    <name evidence="5" type="ORF">EDC59_10615</name>
</gene>
<evidence type="ECO:0000256" key="1">
    <source>
        <dbReference type="ARBA" id="ARBA00022679"/>
    </source>
</evidence>
<evidence type="ECO:0000256" key="3">
    <source>
        <dbReference type="RuleBase" id="RU004046"/>
    </source>
</evidence>
<dbReference type="EMBL" id="SOBK01000006">
    <property type="protein sequence ID" value="TDT88203.1"/>
    <property type="molecule type" value="Genomic_DNA"/>
</dbReference>